<feature type="coiled-coil region" evidence="1">
    <location>
        <begin position="170"/>
        <end position="206"/>
    </location>
</feature>
<evidence type="ECO:0000256" key="1">
    <source>
        <dbReference type="SAM" id="Coils"/>
    </source>
</evidence>
<name>B7JQZ4_BACC0</name>
<evidence type="ECO:0000313" key="2">
    <source>
        <dbReference type="EMBL" id="ACK89596.1"/>
    </source>
</evidence>
<dbReference type="RefSeq" id="WP_001047079.1">
    <property type="nucleotide sequence ID" value="NC_011773.1"/>
</dbReference>
<organism evidence="2 3">
    <name type="scientific">Bacillus cereus (strain AH820)</name>
    <dbReference type="NCBI Taxonomy" id="405535"/>
    <lineage>
        <taxon>Bacteria</taxon>
        <taxon>Bacillati</taxon>
        <taxon>Bacillota</taxon>
        <taxon>Bacilli</taxon>
        <taxon>Bacillales</taxon>
        <taxon>Bacillaceae</taxon>
        <taxon>Bacillus</taxon>
        <taxon>Bacillus cereus group</taxon>
    </lineage>
</organism>
<dbReference type="Proteomes" id="UP000001363">
    <property type="component" value="Chromosome"/>
</dbReference>
<sequence>MNLDYTKYPICDTDMWVYLYLSDFSNRIFQKYKKLIFADVVEQEILAWEEKNEKYKNIALYFKRCKQEGLVIVIQHELHIKADDRQFLEQALLDLNFKYGLKNSPKEKNKGEFVSALYADYFEIPFMKTNDKAFQGKGAGRKEFPDLEIKNWYDVVEEFSIDQDEKMRVRKLVEQEQEKMTNHYEKQKEEKKKADLLARLAQQMNDRRL</sequence>
<reference evidence="2 3" key="1">
    <citation type="submission" date="2008-10" db="EMBL/GenBank/DDBJ databases">
        <title>Genome sequence of Bacillus cereus AH820.</title>
        <authorList>
            <person name="Dodson R.J."/>
            <person name="Durkin A.S."/>
            <person name="Rosovitz M.J."/>
            <person name="Rasko D.A."/>
            <person name="Hoffmaster A."/>
            <person name="Ravel J."/>
            <person name="Sutton G."/>
        </authorList>
    </citation>
    <scope>NUCLEOTIDE SEQUENCE [LARGE SCALE GENOMIC DNA]</scope>
    <source>
        <strain evidence="2 3">AH820</strain>
    </source>
</reference>
<dbReference type="HOGENOM" id="CLU_1365499_0_0_9"/>
<proteinExistence type="predicted"/>
<evidence type="ECO:0000313" key="3">
    <source>
        <dbReference type="Proteomes" id="UP000001363"/>
    </source>
</evidence>
<dbReference type="AlphaFoldDB" id="B7JQZ4"/>
<dbReference type="EMBL" id="CP001283">
    <property type="protein sequence ID" value="ACK89596.1"/>
    <property type="molecule type" value="Genomic_DNA"/>
</dbReference>
<protein>
    <submittedName>
        <fullName evidence="2">Uncharacterized protein</fullName>
    </submittedName>
</protein>
<keyword evidence="1" id="KW-0175">Coiled coil</keyword>
<dbReference type="KEGG" id="bcu:BCAH820_4602"/>
<accession>B7JQZ4</accession>
<gene>
    <name evidence="2" type="ordered locus">BCAH820_4602</name>
</gene>